<dbReference type="AlphaFoldDB" id="A0A015I9D3"/>
<dbReference type="OrthoDB" id="10436716at2759"/>
<dbReference type="EMBL" id="JEMT01029972">
    <property type="protein sequence ID" value="EXX50400.1"/>
    <property type="molecule type" value="Genomic_DNA"/>
</dbReference>
<sequence length="645" mass="77502">MKILDFRDLTAGKKIIAENFASWTSGNEIIDNFIQEKQLNYNEDAVFEWIPYSELMDIKEIGNNCLTTAIWKEGSLYYNKDEKEWIRCPYEIVTLRFLYDVTDESINKIKAYLTFGYYGVSQTPDTKVYILVFNKGYIDDYCGKCGNTYEKCQTNHLKDNFINWTSRNVILDAFIQKMQLKLNNYGKIFEWIPYNEFIIIRELENYTTLAMWEKGPLYYNSDDKKLVRKSCEMVYLKYLYNSQEITDEFLNEVESYLEKSVIFGISQNPDKEVYLLVFNDKYFDHYCEKCGSKYENNFNKWCKQCKINQLKNNFTNWTSGNIQLDDFIQKVQLEFYVYYTLFEWIPYNEFIINKESGKYRKHITLAIWEKGPLHYNTNDNNFVRQPCEKVYLKCLHSSQTITVQFLNEVKSYLKNKVIFGISQNPDTQVYLLVFNNKYVNYYCEKCGNKYEDIYYKCCKQCQINQLEDNFINWTSGNIKLDDFIQKMQLKIYEYNTLFEWIPYNEFIIIKELGKHTTLAMWEKDLLYYNTNNKKLVKRSYKNKVYLKYLYNSQEISDEFLNEIESYLKNNVIFGISQNPEKGVYLLVFKYIYIDHYCEKCGNKYEDSYNKWCDQCQSNQLKNNFTDWTSGKATQIQFFGSRNIEI</sequence>
<protein>
    <submittedName>
        <fullName evidence="1">Uncharacterized protein</fullName>
    </submittedName>
</protein>
<dbReference type="HOGENOM" id="CLU_000288_7_8_1"/>
<reference evidence="1 2" key="1">
    <citation type="submission" date="2014-02" db="EMBL/GenBank/DDBJ databases">
        <title>Single nucleus genome sequencing reveals high similarity among nuclei of an endomycorrhizal fungus.</title>
        <authorList>
            <person name="Lin K."/>
            <person name="Geurts R."/>
            <person name="Zhang Z."/>
            <person name="Limpens E."/>
            <person name="Saunders D.G."/>
            <person name="Mu D."/>
            <person name="Pang E."/>
            <person name="Cao H."/>
            <person name="Cha H."/>
            <person name="Lin T."/>
            <person name="Zhou Q."/>
            <person name="Shang Y."/>
            <person name="Li Y."/>
            <person name="Ivanov S."/>
            <person name="Sharma T."/>
            <person name="Velzen R.V."/>
            <person name="Ruijter N.D."/>
            <person name="Aanen D.K."/>
            <person name="Win J."/>
            <person name="Kamoun S."/>
            <person name="Bisseling T."/>
            <person name="Huang S."/>
        </authorList>
    </citation>
    <scope>NUCLEOTIDE SEQUENCE [LARGE SCALE GENOMIC DNA]</scope>
    <source>
        <strain evidence="2">DAOM197198w</strain>
    </source>
</reference>
<evidence type="ECO:0000313" key="1">
    <source>
        <dbReference type="EMBL" id="EXX50400.1"/>
    </source>
</evidence>
<accession>A0A015I9D3</accession>
<name>A0A015I9D3_RHIIW</name>
<comment type="caution">
    <text evidence="1">The sequence shown here is derived from an EMBL/GenBank/DDBJ whole genome shotgun (WGS) entry which is preliminary data.</text>
</comment>
<keyword evidence="2" id="KW-1185">Reference proteome</keyword>
<dbReference type="Proteomes" id="UP000022910">
    <property type="component" value="Unassembled WGS sequence"/>
</dbReference>
<evidence type="ECO:0000313" key="2">
    <source>
        <dbReference type="Proteomes" id="UP000022910"/>
    </source>
</evidence>
<gene>
    <name evidence="1" type="ORF">RirG_271220</name>
</gene>
<organism evidence="1 2">
    <name type="scientific">Rhizophagus irregularis (strain DAOM 197198w)</name>
    <name type="common">Glomus intraradices</name>
    <dbReference type="NCBI Taxonomy" id="1432141"/>
    <lineage>
        <taxon>Eukaryota</taxon>
        <taxon>Fungi</taxon>
        <taxon>Fungi incertae sedis</taxon>
        <taxon>Mucoromycota</taxon>
        <taxon>Glomeromycotina</taxon>
        <taxon>Glomeromycetes</taxon>
        <taxon>Glomerales</taxon>
        <taxon>Glomeraceae</taxon>
        <taxon>Rhizophagus</taxon>
    </lineage>
</organism>
<proteinExistence type="predicted"/>